<keyword evidence="1" id="KW-0472">Membrane</keyword>
<dbReference type="RefSeq" id="WP_133230099.1">
    <property type="nucleotide sequence ID" value="NZ_SOZE01000007.1"/>
</dbReference>
<feature type="domain" description="Acyltransferase 3" evidence="2">
    <location>
        <begin position="10"/>
        <end position="337"/>
    </location>
</feature>
<protein>
    <submittedName>
        <fullName evidence="3">Acyltransferase</fullName>
    </submittedName>
</protein>
<feature type="transmembrane region" description="Helical" evidence="1">
    <location>
        <begin position="323"/>
        <end position="341"/>
    </location>
</feature>
<dbReference type="Pfam" id="PF01757">
    <property type="entry name" value="Acyl_transf_3"/>
    <property type="match status" value="1"/>
</dbReference>
<evidence type="ECO:0000313" key="3">
    <source>
        <dbReference type="EMBL" id="TFF38319.1"/>
    </source>
</evidence>
<evidence type="ECO:0000259" key="2">
    <source>
        <dbReference type="Pfam" id="PF01757"/>
    </source>
</evidence>
<accession>A0A4Y8SH16</accession>
<keyword evidence="1" id="KW-0812">Transmembrane</keyword>
<feature type="transmembrane region" description="Helical" evidence="1">
    <location>
        <begin position="44"/>
        <end position="63"/>
    </location>
</feature>
<keyword evidence="1" id="KW-1133">Transmembrane helix</keyword>
<feature type="transmembrane region" description="Helical" evidence="1">
    <location>
        <begin position="196"/>
        <end position="219"/>
    </location>
</feature>
<comment type="caution">
    <text evidence="3">The sequence shown here is derived from an EMBL/GenBank/DDBJ whole genome shotgun (WGS) entry which is preliminary data.</text>
</comment>
<feature type="transmembrane region" description="Helical" evidence="1">
    <location>
        <begin position="283"/>
        <end position="303"/>
    </location>
</feature>
<feature type="transmembrane region" description="Helical" evidence="1">
    <location>
        <begin position="7"/>
        <end position="24"/>
    </location>
</feature>
<feature type="transmembrane region" description="Helical" evidence="1">
    <location>
        <begin position="131"/>
        <end position="153"/>
    </location>
</feature>
<dbReference type="AlphaFoldDB" id="A0A4Y8SH16"/>
<dbReference type="InterPro" id="IPR050879">
    <property type="entry name" value="Acyltransferase_3"/>
</dbReference>
<feature type="transmembrane region" description="Helical" evidence="1">
    <location>
        <begin position="256"/>
        <end position="276"/>
    </location>
</feature>
<dbReference type="PANTHER" id="PTHR23028">
    <property type="entry name" value="ACETYLTRANSFERASE"/>
    <property type="match status" value="1"/>
</dbReference>
<dbReference type="OrthoDB" id="9767863at2"/>
<dbReference type="EMBL" id="SOZE01000007">
    <property type="protein sequence ID" value="TFF38319.1"/>
    <property type="molecule type" value="Genomic_DNA"/>
</dbReference>
<reference evidence="3 4" key="1">
    <citation type="journal article" date="2017" name="Int. J. Syst. Evol. Microbiol.">
        <title>Mucilaginibacterpsychrotolerans sp. nov., isolated from peatlands.</title>
        <authorList>
            <person name="Deng Y."/>
            <person name="Shen L."/>
            <person name="Xu B."/>
            <person name="Liu Y."/>
            <person name="Gu Z."/>
            <person name="Liu H."/>
            <person name="Zhou Y."/>
        </authorList>
    </citation>
    <scope>NUCLEOTIDE SEQUENCE [LARGE SCALE GENOMIC DNA]</scope>
    <source>
        <strain evidence="3 4">NH7-4</strain>
    </source>
</reference>
<evidence type="ECO:0000313" key="4">
    <source>
        <dbReference type="Proteomes" id="UP000297540"/>
    </source>
</evidence>
<feature type="transmembrane region" description="Helical" evidence="1">
    <location>
        <begin position="84"/>
        <end position="101"/>
    </location>
</feature>
<keyword evidence="4" id="KW-1185">Reference proteome</keyword>
<proteinExistence type="predicted"/>
<keyword evidence="3" id="KW-0808">Transferase</keyword>
<sequence length="368" mass="41873">MERDTNTLYIIRFFAALVVVLFHYTPAGLQQHITFLIKNGGEAVNLFFFISGFVLTVSNARFFSNKQSQFNKKDFYIKRVARIYPLYILALLLLAAFHYGIKAIDTPSVKYRLPFEVVGIQRWLYAGSFNYPGWSVSCEFFFYLFFPFIAQYLRASRQAFPRLVWLYYFAAVFATYMLSVSVKADLPSVEKKLVVALYLNPLFLISTFLFGVLAGKCFLENSIAFFTRGRNNFIAGIASLAIIVLAKYYAPNGSALLKGGILAPVYFVFILAITSFTKKQARFVTGGACVFLGEISYCMYIVQYPVYVFYTRYIQQVTSFASLFNYTIALICFSSLVHLAVEKPLRKLITAYYLGSRKAEEIAAAHPL</sequence>
<keyword evidence="3" id="KW-0012">Acyltransferase</keyword>
<dbReference type="InterPro" id="IPR002656">
    <property type="entry name" value="Acyl_transf_3_dom"/>
</dbReference>
<feature type="transmembrane region" description="Helical" evidence="1">
    <location>
        <begin position="165"/>
        <end position="184"/>
    </location>
</feature>
<name>A0A4Y8SH16_9SPHI</name>
<feature type="transmembrane region" description="Helical" evidence="1">
    <location>
        <begin position="231"/>
        <end position="250"/>
    </location>
</feature>
<organism evidence="3 4">
    <name type="scientific">Mucilaginibacter psychrotolerans</name>
    <dbReference type="NCBI Taxonomy" id="1524096"/>
    <lineage>
        <taxon>Bacteria</taxon>
        <taxon>Pseudomonadati</taxon>
        <taxon>Bacteroidota</taxon>
        <taxon>Sphingobacteriia</taxon>
        <taxon>Sphingobacteriales</taxon>
        <taxon>Sphingobacteriaceae</taxon>
        <taxon>Mucilaginibacter</taxon>
    </lineage>
</organism>
<dbReference type="GO" id="GO:0016747">
    <property type="term" value="F:acyltransferase activity, transferring groups other than amino-acyl groups"/>
    <property type="evidence" value="ECO:0007669"/>
    <property type="project" value="InterPro"/>
</dbReference>
<gene>
    <name evidence="3" type="ORF">E2R66_09815</name>
</gene>
<dbReference type="Proteomes" id="UP000297540">
    <property type="component" value="Unassembled WGS sequence"/>
</dbReference>
<evidence type="ECO:0000256" key="1">
    <source>
        <dbReference type="SAM" id="Phobius"/>
    </source>
</evidence>